<sequence>MSAAVSEARYGGTPGRVFIREGDGVVIVAGADAKNGRRRGLAVRRRGLAVRRLHTDDGVEHAATDYFTAMGGYLTGRP</sequence>
<accession>A0A8J3XCJ0</accession>
<proteinExistence type="predicted"/>
<comment type="caution">
    <text evidence="1">The sequence shown here is derived from an EMBL/GenBank/DDBJ whole genome shotgun (WGS) entry which is preliminary data.</text>
</comment>
<evidence type="ECO:0000313" key="1">
    <source>
        <dbReference type="EMBL" id="GII36187.1"/>
    </source>
</evidence>
<gene>
    <name evidence="1" type="ORF">Pph01_11900</name>
</gene>
<organism evidence="1 2">
    <name type="scientific">Planotetraspora phitsanulokensis</name>
    <dbReference type="NCBI Taxonomy" id="575192"/>
    <lineage>
        <taxon>Bacteria</taxon>
        <taxon>Bacillati</taxon>
        <taxon>Actinomycetota</taxon>
        <taxon>Actinomycetes</taxon>
        <taxon>Streptosporangiales</taxon>
        <taxon>Streptosporangiaceae</taxon>
        <taxon>Planotetraspora</taxon>
    </lineage>
</organism>
<keyword evidence="2" id="KW-1185">Reference proteome</keyword>
<evidence type="ECO:0000313" key="2">
    <source>
        <dbReference type="Proteomes" id="UP000622547"/>
    </source>
</evidence>
<dbReference type="EMBL" id="BOOP01000004">
    <property type="protein sequence ID" value="GII36187.1"/>
    <property type="molecule type" value="Genomic_DNA"/>
</dbReference>
<reference evidence="1 2" key="1">
    <citation type="submission" date="2021-01" db="EMBL/GenBank/DDBJ databases">
        <title>Whole genome shotgun sequence of Planotetraspora phitsanulokensis NBRC 104273.</title>
        <authorList>
            <person name="Komaki H."/>
            <person name="Tamura T."/>
        </authorList>
    </citation>
    <scope>NUCLEOTIDE SEQUENCE [LARGE SCALE GENOMIC DNA]</scope>
    <source>
        <strain evidence="1 2">NBRC 104273</strain>
    </source>
</reference>
<protein>
    <submittedName>
        <fullName evidence="1">Uncharacterized protein</fullName>
    </submittedName>
</protein>
<dbReference type="Proteomes" id="UP000622547">
    <property type="component" value="Unassembled WGS sequence"/>
</dbReference>
<dbReference type="AlphaFoldDB" id="A0A8J3XCJ0"/>
<name>A0A8J3XCJ0_9ACTN</name>